<evidence type="ECO:0000313" key="1">
    <source>
        <dbReference type="EMBL" id="KWA52141.1"/>
    </source>
</evidence>
<name>A0A108GF65_9BURK</name>
<dbReference type="AlphaFoldDB" id="A0A108GF65"/>
<accession>A0A108GF65</accession>
<comment type="caution">
    <text evidence="1">The sequence shown here is derived from an EMBL/GenBank/DDBJ whole genome shotgun (WGS) entry which is preliminary data.</text>
</comment>
<dbReference type="STRING" id="1503054.WT74_32500"/>
<dbReference type="Proteomes" id="UP000068603">
    <property type="component" value="Unassembled WGS sequence"/>
</dbReference>
<reference evidence="1 2" key="1">
    <citation type="submission" date="2015-11" db="EMBL/GenBank/DDBJ databases">
        <title>Expanding the genomic diversity of Burkholderia species for the development of highly accurate diagnostics.</title>
        <authorList>
            <person name="Sahl J."/>
            <person name="Keim P."/>
            <person name="Wagner D."/>
        </authorList>
    </citation>
    <scope>NUCLEOTIDE SEQUENCE [LARGE SCALE GENOMIC DNA]</scope>
    <source>
        <strain evidence="1 2">MSMB1960WGS</strain>
    </source>
</reference>
<organism evidence="1">
    <name type="scientific">Burkholderia stagnalis</name>
    <dbReference type="NCBI Taxonomy" id="1503054"/>
    <lineage>
        <taxon>Bacteria</taxon>
        <taxon>Pseudomonadati</taxon>
        <taxon>Pseudomonadota</taxon>
        <taxon>Betaproteobacteria</taxon>
        <taxon>Burkholderiales</taxon>
        <taxon>Burkholderiaceae</taxon>
        <taxon>Burkholderia</taxon>
        <taxon>Burkholderia cepacia complex</taxon>
    </lineage>
</organism>
<dbReference type="EMBL" id="LPHB01000093">
    <property type="protein sequence ID" value="KWA52141.1"/>
    <property type="molecule type" value="Genomic_DNA"/>
</dbReference>
<evidence type="ECO:0000313" key="2">
    <source>
        <dbReference type="Proteomes" id="UP000068603"/>
    </source>
</evidence>
<dbReference type="RefSeq" id="WP_060017825.1">
    <property type="nucleotide sequence ID" value="NZ_CP013461.1"/>
</dbReference>
<dbReference type="KEGG" id="bstg:WT74_32500"/>
<protein>
    <submittedName>
        <fullName evidence="1">Uncharacterized protein</fullName>
    </submittedName>
</protein>
<gene>
    <name evidence="1" type="ORF">WT44_31120</name>
</gene>
<proteinExistence type="predicted"/>
<sequence>MNTHDACFIRPALGALCVASLAALSACGGEACFGFNDGCFNRNGPTQTVSLSGTAATGPALASATLAVNCAQGSGSTLTDGGGHYSLMLNATLPCTITATSGGTTLHSVAFAGGTFNTTPETELMLVYLAAQLGTSTARVIADLPNNAHFQQVLENQSNVQAAQAAVVANLQQRYALTLAVPAFLTTPFVVGQPGVDSDLVALAAAGAIDANGMPAPAAVSLLAQAGAAHPL</sequence>